<name>A0A1A3MY60_MYCAS</name>
<comment type="caution">
    <text evidence="2">The sequence shown here is derived from an EMBL/GenBank/DDBJ whole genome shotgun (WGS) entry which is preliminary data.</text>
</comment>
<evidence type="ECO:0000256" key="1">
    <source>
        <dbReference type="SAM" id="MobiDB-lite"/>
    </source>
</evidence>
<organism evidence="2 3">
    <name type="scientific">Mycobacterium asiaticum</name>
    <dbReference type="NCBI Taxonomy" id="1790"/>
    <lineage>
        <taxon>Bacteria</taxon>
        <taxon>Bacillati</taxon>
        <taxon>Actinomycetota</taxon>
        <taxon>Actinomycetes</taxon>
        <taxon>Mycobacteriales</taxon>
        <taxon>Mycobacteriaceae</taxon>
        <taxon>Mycobacterium</taxon>
    </lineage>
</organism>
<accession>A0A1A3MY60</accession>
<dbReference type="AlphaFoldDB" id="A0A1A3MY60"/>
<sequence length="140" mass="16062">MKPCALPAALTGRDLGAMPDEWPPRQRLDGRVDRAEEILLGIGDLGGRVAACARMKRPHEPVVKRGHPAAQRLILLAVRTEQGGDRRRHLILSRSRHTGGRRRGRYIRRTDKRSDSCYVRSRRRQQLRRNSDKRHPQPPT</sequence>
<feature type="compositionally biased region" description="Basic residues" evidence="1">
    <location>
        <begin position="86"/>
        <end position="107"/>
    </location>
</feature>
<evidence type="ECO:0000313" key="2">
    <source>
        <dbReference type="EMBL" id="OBK14843.1"/>
    </source>
</evidence>
<proteinExistence type="predicted"/>
<protein>
    <submittedName>
        <fullName evidence="2">Uncharacterized protein</fullName>
    </submittedName>
</protein>
<dbReference type="EMBL" id="LZLQ01000092">
    <property type="protein sequence ID" value="OBK14843.1"/>
    <property type="molecule type" value="Genomic_DNA"/>
</dbReference>
<dbReference type="Proteomes" id="UP000093629">
    <property type="component" value="Unassembled WGS sequence"/>
</dbReference>
<evidence type="ECO:0000313" key="3">
    <source>
        <dbReference type="Proteomes" id="UP000093629"/>
    </source>
</evidence>
<feature type="compositionally biased region" description="Basic and acidic residues" evidence="1">
    <location>
        <begin position="129"/>
        <end position="140"/>
    </location>
</feature>
<feature type="region of interest" description="Disordered" evidence="1">
    <location>
        <begin position="83"/>
        <end position="140"/>
    </location>
</feature>
<gene>
    <name evidence="2" type="ORF">A5636_07050</name>
</gene>
<reference evidence="2 3" key="1">
    <citation type="submission" date="2016-06" db="EMBL/GenBank/DDBJ databases">
        <authorList>
            <person name="Kjaerup R.B."/>
            <person name="Dalgaard T.S."/>
            <person name="Juul-Madsen H.R."/>
        </authorList>
    </citation>
    <scope>NUCLEOTIDE SEQUENCE [LARGE SCALE GENOMIC DNA]</scope>
    <source>
        <strain evidence="2 3">1245139.5</strain>
    </source>
</reference>
<keyword evidence="3" id="KW-1185">Reference proteome</keyword>